<feature type="transmembrane region" description="Helical" evidence="2">
    <location>
        <begin position="53"/>
        <end position="77"/>
    </location>
</feature>
<evidence type="ECO:0000313" key="3">
    <source>
        <dbReference type="EMBL" id="KAK7757677.1"/>
    </source>
</evidence>
<sequence length="412" mass="44702">MSAGAMARRRGEFIDAVNALIGAMRSSTPWEFCGTIWNPGYGPEAAEPLFDSVIFWALAAGSLYSIGVAAAVVGLIARHQKQQQQQPPDDAVKFLLAKIKRICVGYLVVWIILFLIGGILRVRIAYFKCGPGPPPPRYPAYVPPPGWDTDLDAEERHARVSSSSSSALYSVGSKVDAPGDSSTGLTRASRYDGRGATGRTTNPYELPLQKQQQFSDGAAPTRIIPHRRTREADSHSSYEPFRNSAYRPFVPSLGVSPNISPRLAPQDQNSYQSRGPTSSSNNGPARSAVGRKFSWDDESDLHERRQPSSSSLVTAVSAAATSTTTAATTSNRKLQDSRPSRETLGDARRYAVVAEGPSHRQASVRAGVGDARMPSDLAERVSSERIRESQRSDTAVRNYSRPGAPRRDPRSS</sequence>
<gene>
    <name evidence="3" type="ORF">SLS62_000054</name>
</gene>
<feature type="compositionally biased region" description="Basic and acidic residues" evidence="1">
    <location>
        <begin position="333"/>
        <end position="349"/>
    </location>
</feature>
<accession>A0AAN9V254</accession>
<proteinExistence type="predicted"/>
<dbReference type="AlphaFoldDB" id="A0AAN9V254"/>
<reference evidence="3 4" key="1">
    <citation type="submission" date="2024-02" db="EMBL/GenBank/DDBJ databases">
        <title>De novo assembly and annotation of 12 fungi associated with fruit tree decline syndrome in Ontario, Canada.</title>
        <authorList>
            <person name="Sulman M."/>
            <person name="Ellouze W."/>
            <person name="Ilyukhin E."/>
        </authorList>
    </citation>
    <scope>NUCLEOTIDE SEQUENCE [LARGE SCALE GENOMIC DNA]</scope>
    <source>
        <strain evidence="3 4">M11/M66-122</strain>
    </source>
</reference>
<feature type="compositionally biased region" description="Polar residues" evidence="1">
    <location>
        <begin position="198"/>
        <end position="215"/>
    </location>
</feature>
<keyword evidence="2" id="KW-0472">Membrane</keyword>
<organism evidence="3 4">
    <name type="scientific">Diatrype stigma</name>
    <dbReference type="NCBI Taxonomy" id="117547"/>
    <lineage>
        <taxon>Eukaryota</taxon>
        <taxon>Fungi</taxon>
        <taxon>Dikarya</taxon>
        <taxon>Ascomycota</taxon>
        <taxon>Pezizomycotina</taxon>
        <taxon>Sordariomycetes</taxon>
        <taxon>Xylariomycetidae</taxon>
        <taxon>Xylariales</taxon>
        <taxon>Diatrypaceae</taxon>
        <taxon>Diatrype</taxon>
    </lineage>
</organism>
<feature type="region of interest" description="Disordered" evidence="1">
    <location>
        <begin position="257"/>
        <end position="412"/>
    </location>
</feature>
<feature type="transmembrane region" description="Helical" evidence="2">
    <location>
        <begin position="103"/>
        <end position="126"/>
    </location>
</feature>
<keyword evidence="2" id="KW-1133">Transmembrane helix</keyword>
<feature type="compositionally biased region" description="Low complexity" evidence="1">
    <location>
        <begin position="308"/>
        <end position="330"/>
    </location>
</feature>
<comment type="caution">
    <text evidence="3">The sequence shown here is derived from an EMBL/GenBank/DDBJ whole genome shotgun (WGS) entry which is preliminary data.</text>
</comment>
<dbReference type="Proteomes" id="UP001320420">
    <property type="component" value="Unassembled WGS sequence"/>
</dbReference>
<feature type="region of interest" description="Disordered" evidence="1">
    <location>
        <begin position="170"/>
        <end position="245"/>
    </location>
</feature>
<keyword evidence="2" id="KW-0812">Transmembrane</keyword>
<feature type="compositionally biased region" description="Polar residues" evidence="1">
    <location>
        <begin position="266"/>
        <end position="284"/>
    </location>
</feature>
<keyword evidence="4" id="KW-1185">Reference proteome</keyword>
<evidence type="ECO:0000256" key="2">
    <source>
        <dbReference type="SAM" id="Phobius"/>
    </source>
</evidence>
<name>A0AAN9V254_9PEZI</name>
<protein>
    <submittedName>
        <fullName evidence="3">Uncharacterized protein</fullName>
    </submittedName>
</protein>
<dbReference type="EMBL" id="JAKJXP020000001">
    <property type="protein sequence ID" value="KAK7757677.1"/>
    <property type="molecule type" value="Genomic_DNA"/>
</dbReference>
<feature type="compositionally biased region" description="Basic and acidic residues" evidence="1">
    <location>
        <begin position="377"/>
        <end position="391"/>
    </location>
</feature>
<evidence type="ECO:0000256" key="1">
    <source>
        <dbReference type="SAM" id="MobiDB-lite"/>
    </source>
</evidence>
<evidence type="ECO:0000313" key="4">
    <source>
        <dbReference type="Proteomes" id="UP001320420"/>
    </source>
</evidence>